<organism evidence="10 11">
    <name type="scientific">Mytilus galloprovincialis</name>
    <name type="common">Mediterranean mussel</name>
    <dbReference type="NCBI Taxonomy" id="29158"/>
    <lineage>
        <taxon>Eukaryota</taxon>
        <taxon>Metazoa</taxon>
        <taxon>Spiralia</taxon>
        <taxon>Lophotrochozoa</taxon>
        <taxon>Mollusca</taxon>
        <taxon>Bivalvia</taxon>
        <taxon>Autobranchia</taxon>
        <taxon>Pteriomorphia</taxon>
        <taxon>Mytilida</taxon>
        <taxon>Mytiloidea</taxon>
        <taxon>Mytilidae</taxon>
        <taxon>Mytilinae</taxon>
        <taxon>Mytilus</taxon>
    </lineage>
</organism>
<dbReference type="OrthoDB" id="6131824at2759"/>
<name>A0A8B6FQU3_MYTGA</name>
<evidence type="ECO:0000256" key="2">
    <source>
        <dbReference type="ARBA" id="ARBA00022722"/>
    </source>
</evidence>
<keyword evidence="5" id="KW-0269">Exonuclease</keyword>
<evidence type="ECO:0000256" key="7">
    <source>
        <dbReference type="ARBA" id="ARBA00025769"/>
    </source>
</evidence>
<gene>
    <name evidence="10" type="ORF">MGAL_10B001220</name>
</gene>
<comment type="similarity">
    <text evidence="7">Belongs to the exonuclease superfamily. TREX family.</text>
</comment>
<evidence type="ECO:0000256" key="1">
    <source>
        <dbReference type="ARBA" id="ARBA00001946"/>
    </source>
</evidence>
<dbReference type="Proteomes" id="UP000596742">
    <property type="component" value="Unassembled WGS sequence"/>
</dbReference>
<evidence type="ECO:0000313" key="11">
    <source>
        <dbReference type="Proteomes" id="UP000596742"/>
    </source>
</evidence>
<evidence type="ECO:0000256" key="3">
    <source>
        <dbReference type="ARBA" id="ARBA00022723"/>
    </source>
</evidence>
<evidence type="ECO:0000256" key="8">
    <source>
        <dbReference type="SAM" id="MobiDB-lite"/>
    </source>
</evidence>
<dbReference type="PANTHER" id="PTHR13058">
    <property type="entry name" value="THREE PRIME REPAIR EXONUCLEASE 1, 2"/>
    <property type="match status" value="1"/>
</dbReference>
<dbReference type="GO" id="GO:0006308">
    <property type="term" value="P:DNA catabolic process"/>
    <property type="evidence" value="ECO:0007669"/>
    <property type="project" value="TreeGrafter"/>
</dbReference>
<dbReference type="InterPro" id="IPR040393">
    <property type="entry name" value="TREX1/2"/>
</dbReference>
<feature type="compositionally biased region" description="Polar residues" evidence="8">
    <location>
        <begin position="7"/>
        <end position="27"/>
    </location>
</feature>
<dbReference type="InterPro" id="IPR036397">
    <property type="entry name" value="RNaseH_sf"/>
</dbReference>
<comment type="caution">
    <text evidence="10">The sequence shown here is derived from an EMBL/GenBank/DDBJ whole genome shotgun (WGS) entry which is preliminary data.</text>
</comment>
<dbReference type="Pfam" id="PF22123">
    <property type="entry name" value="Exu_RNase_H_like"/>
    <property type="match status" value="1"/>
</dbReference>
<evidence type="ECO:0000256" key="4">
    <source>
        <dbReference type="ARBA" id="ARBA00022801"/>
    </source>
</evidence>
<keyword evidence="2" id="KW-0540">Nuclease</keyword>
<keyword evidence="11" id="KW-1185">Reference proteome</keyword>
<protein>
    <recommendedName>
        <fullName evidence="9">Exonuclease domain-containing protein</fullName>
    </recommendedName>
</protein>
<comment type="cofactor">
    <cofactor evidence="1">
        <name>Mg(2+)</name>
        <dbReference type="ChEBI" id="CHEBI:18420"/>
    </cofactor>
</comment>
<dbReference type="Pfam" id="PF25244">
    <property type="entry name" value="PML_C"/>
    <property type="match status" value="1"/>
</dbReference>
<dbReference type="CDD" id="cd06127">
    <property type="entry name" value="DEDDh"/>
    <property type="match status" value="1"/>
</dbReference>
<accession>A0A8B6FQU3</accession>
<keyword evidence="6" id="KW-0460">Magnesium</keyword>
<feature type="compositionally biased region" description="Basic residues" evidence="8">
    <location>
        <begin position="99"/>
        <end position="111"/>
    </location>
</feature>
<dbReference type="InterPro" id="IPR057617">
    <property type="entry name" value="PML_C"/>
</dbReference>
<dbReference type="Gene3D" id="3.30.420.10">
    <property type="entry name" value="Ribonuclease H-like superfamily/Ribonuclease H"/>
    <property type="match status" value="1"/>
</dbReference>
<feature type="compositionally biased region" description="Basic and acidic residues" evidence="8">
    <location>
        <begin position="87"/>
        <end position="98"/>
    </location>
</feature>
<feature type="region of interest" description="Disordered" evidence="8">
    <location>
        <begin position="1"/>
        <end position="27"/>
    </location>
</feature>
<feature type="region of interest" description="Disordered" evidence="8">
    <location>
        <begin position="75"/>
        <end position="117"/>
    </location>
</feature>
<keyword evidence="4" id="KW-0378">Hydrolase</keyword>
<dbReference type="InterPro" id="IPR012337">
    <property type="entry name" value="RNaseH-like_sf"/>
</dbReference>
<dbReference type="GO" id="GO:0046872">
    <property type="term" value="F:metal ion binding"/>
    <property type="evidence" value="ECO:0007669"/>
    <property type="project" value="UniProtKB-KW"/>
</dbReference>
<dbReference type="SUPFAM" id="SSF53098">
    <property type="entry name" value="Ribonuclease H-like"/>
    <property type="match status" value="1"/>
</dbReference>
<proteinExistence type="inferred from homology"/>
<dbReference type="InterPro" id="IPR054362">
    <property type="entry name" value="Exu_RNase_H-like"/>
</dbReference>
<dbReference type="GO" id="GO:0003676">
    <property type="term" value="F:nucleic acid binding"/>
    <property type="evidence" value="ECO:0007669"/>
    <property type="project" value="InterPro"/>
</dbReference>
<dbReference type="SMART" id="SM00479">
    <property type="entry name" value="EXOIII"/>
    <property type="match status" value="1"/>
</dbReference>
<evidence type="ECO:0000256" key="5">
    <source>
        <dbReference type="ARBA" id="ARBA00022839"/>
    </source>
</evidence>
<sequence>MEKYSNRAGTLQNMGSTQGNENFNQIVASKAPKSRFYGGSSSLSNRLSASVLQKNEGYTWLSKVNEASLLSPGQHTLSIGKKMDKKLKRERERQNTKEYKRRRIQLKKQKKKSEFRSKVKEGTTYENNAEVNEPMPDIQEIPSPSTINDSDNFVFFDLETTGLSRNSDITQIAAACGSNTFQRYVIPRTEITQEASAITGITFSHSTNKMYVNGTLVETCSVEQSLLDFIDFLKLNDRPILVGHNIANFDMLVLENRLKEFHLFSTFSACAKGFIDTLKVSKRVIPKHEVENYKQQTLVKEILQSTYSAHNAKEDVLSLKKLFEVKLQEKCINEDLYNLNYNHAKISFKPLIDRKIINALICSKLARSGVHLCHLKIANARDENGTFLDVFFLGSLHIKEGDKEIDVVKTVIHKYAFSTVFKWYLERYFGTEQDLEELVRDEYEEVIYQSKGMSILSDYLDRDVSVGKIKEAKDAKDWLLYIIYNKDHTKLYYEYDHDVELDSDESNDEIVSDDDDDELEESEIVSDDDELEIISDDDDVIYVESSDELEIDVEDLDDDVFLPDDEYLQAYQKWDDVIKTSFMRKLGENCVFVECV</sequence>
<dbReference type="EMBL" id="UYJE01007230">
    <property type="protein sequence ID" value="VDI52866.1"/>
    <property type="molecule type" value="Genomic_DNA"/>
</dbReference>
<feature type="domain" description="Exonuclease" evidence="9">
    <location>
        <begin position="152"/>
        <end position="332"/>
    </location>
</feature>
<dbReference type="PANTHER" id="PTHR13058:SF22">
    <property type="entry name" value="EXODEOXYRIBONUCLEASE III"/>
    <property type="match status" value="1"/>
</dbReference>
<dbReference type="GO" id="GO:0008296">
    <property type="term" value="F:3'-5'-DNA exonuclease activity"/>
    <property type="evidence" value="ECO:0007669"/>
    <property type="project" value="TreeGrafter"/>
</dbReference>
<dbReference type="GO" id="GO:0005737">
    <property type="term" value="C:cytoplasm"/>
    <property type="evidence" value="ECO:0007669"/>
    <property type="project" value="TreeGrafter"/>
</dbReference>
<dbReference type="AlphaFoldDB" id="A0A8B6FQU3"/>
<reference evidence="10" key="1">
    <citation type="submission" date="2018-11" db="EMBL/GenBank/DDBJ databases">
        <authorList>
            <person name="Alioto T."/>
            <person name="Alioto T."/>
        </authorList>
    </citation>
    <scope>NUCLEOTIDE SEQUENCE</scope>
</reference>
<evidence type="ECO:0000256" key="6">
    <source>
        <dbReference type="ARBA" id="ARBA00022842"/>
    </source>
</evidence>
<dbReference type="InterPro" id="IPR013520">
    <property type="entry name" value="Ribonucl_H"/>
</dbReference>
<evidence type="ECO:0000259" key="9">
    <source>
        <dbReference type="SMART" id="SM00479"/>
    </source>
</evidence>
<keyword evidence="3" id="KW-0479">Metal-binding</keyword>
<evidence type="ECO:0000313" key="10">
    <source>
        <dbReference type="EMBL" id="VDI52866.1"/>
    </source>
</evidence>